<dbReference type="OrthoDB" id="5584941at2"/>
<evidence type="ECO:0000256" key="1">
    <source>
        <dbReference type="ARBA" id="ARBA00023125"/>
    </source>
</evidence>
<dbReference type="InterPro" id="IPR010982">
    <property type="entry name" value="Lambda_DNA-bd_dom_sf"/>
</dbReference>
<comment type="caution">
    <text evidence="3">The sequence shown here is derived from an EMBL/GenBank/DDBJ whole genome shotgun (WGS) entry which is preliminary data.</text>
</comment>
<dbReference type="AlphaFoldDB" id="A0A4R1HNB0"/>
<dbReference type="GO" id="GO:0003700">
    <property type="term" value="F:DNA-binding transcription factor activity"/>
    <property type="evidence" value="ECO:0007669"/>
    <property type="project" value="TreeGrafter"/>
</dbReference>
<gene>
    <name evidence="3" type="ORF">EV378_6679</name>
</gene>
<name>A0A4R1HNB0_PSEEN</name>
<evidence type="ECO:0000259" key="2">
    <source>
        <dbReference type="PROSITE" id="PS50943"/>
    </source>
</evidence>
<evidence type="ECO:0000313" key="4">
    <source>
        <dbReference type="Proteomes" id="UP000295560"/>
    </source>
</evidence>
<feature type="domain" description="HTH cro/C1-type" evidence="2">
    <location>
        <begin position="14"/>
        <end position="68"/>
    </location>
</feature>
<dbReference type="Gene3D" id="2.60.120.10">
    <property type="entry name" value="Jelly Rolls"/>
    <property type="match status" value="1"/>
</dbReference>
<proteinExistence type="predicted"/>
<protein>
    <submittedName>
        <fullName evidence="3">XRE family transcriptional regulator</fullName>
    </submittedName>
</protein>
<dbReference type="InterPro" id="IPR014710">
    <property type="entry name" value="RmlC-like_jellyroll"/>
</dbReference>
<keyword evidence="1" id="KW-0238">DNA-binding</keyword>
<dbReference type="EMBL" id="SMFZ01000002">
    <property type="protein sequence ID" value="TCK22671.1"/>
    <property type="molecule type" value="Genomic_DNA"/>
</dbReference>
<organism evidence="3 4">
    <name type="scientific">Pseudonocardia endophytica</name>
    <dbReference type="NCBI Taxonomy" id="401976"/>
    <lineage>
        <taxon>Bacteria</taxon>
        <taxon>Bacillati</taxon>
        <taxon>Actinomycetota</taxon>
        <taxon>Actinomycetes</taxon>
        <taxon>Pseudonocardiales</taxon>
        <taxon>Pseudonocardiaceae</taxon>
        <taxon>Pseudonocardia</taxon>
    </lineage>
</organism>
<reference evidence="3 4" key="1">
    <citation type="submission" date="2019-03" db="EMBL/GenBank/DDBJ databases">
        <title>Sequencing the genomes of 1000 actinobacteria strains.</title>
        <authorList>
            <person name="Klenk H.-P."/>
        </authorList>
    </citation>
    <scope>NUCLEOTIDE SEQUENCE [LARGE SCALE GENOMIC DNA]</scope>
    <source>
        <strain evidence="3 4">DSM 44969</strain>
    </source>
</reference>
<dbReference type="RefSeq" id="WP_132431694.1">
    <property type="nucleotide sequence ID" value="NZ_SMFZ01000002.1"/>
</dbReference>
<dbReference type="Proteomes" id="UP000295560">
    <property type="component" value="Unassembled WGS sequence"/>
</dbReference>
<dbReference type="InterPro" id="IPR050807">
    <property type="entry name" value="TransReg_Diox_bact_type"/>
</dbReference>
<dbReference type="PANTHER" id="PTHR46797:SF1">
    <property type="entry name" value="METHYLPHOSPHONATE SYNTHASE"/>
    <property type="match status" value="1"/>
</dbReference>
<dbReference type="GO" id="GO:0005829">
    <property type="term" value="C:cytosol"/>
    <property type="evidence" value="ECO:0007669"/>
    <property type="project" value="TreeGrafter"/>
</dbReference>
<dbReference type="Pfam" id="PF01381">
    <property type="entry name" value="HTH_3"/>
    <property type="match status" value="1"/>
</dbReference>
<dbReference type="PANTHER" id="PTHR46797">
    <property type="entry name" value="HTH-TYPE TRANSCRIPTIONAL REGULATOR"/>
    <property type="match status" value="1"/>
</dbReference>
<dbReference type="SUPFAM" id="SSF47413">
    <property type="entry name" value="lambda repressor-like DNA-binding domains"/>
    <property type="match status" value="1"/>
</dbReference>
<dbReference type="Pfam" id="PF07883">
    <property type="entry name" value="Cupin_2"/>
    <property type="match status" value="1"/>
</dbReference>
<dbReference type="InterPro" id="IPR011051">
    <property type="entry name" value="RmlC_Cupin_sf"/>
</dbReference>
<dbReference type="Gene3D" id="1.10.260.40">
    <property type="entry name" value="lambda repressor-like DNA-binding domains"/>
    <property type="match status" value="1"/>
</dbReference>
<keyword evidence="4" id="KW-1185">Reference proteome</keyword>
<dbReference type="CDD" id="cd02209">
    <property type="entry name" value="cupin_XRE_C"/>
    <property type="match status" value="1"/>
</dbReference>
<accession>A0A4R1HNB0</accession>
<dbReference type="InterPro" id="IPR001387">
    <property type="entry name" value="Cro/C1-type_HTH"/>
</dbReference>
<dbReference type="InterPro" id="IPR013096">
    <property type="entry name" value="Cupin_2"/>
</dbReference>
<dbReference type="CDD" id="cd00093">
    <property type="entry name" value="HTH_XRE"/>
    <property type="match status" value="1"/>
</dbReference>
<dbReference type="SMART" id="SM00530">
    <property type="entry name" value="HTH_XRE"/>
    <property type="match status" value="1"/>
</dbReference>
<evidence type="ECO:0000313" key="3">
    <source>
        <dbReference type="EMBL" id="TCK22671.1"/>
    </source>
</evidence>
<dbReference type="SUPFAM" id="SSF51182">
    <property type="entry name" value="RmlC-like cupins"/>
    <property type="match status" value="1"/>
</dbReference>
<dbReference type="GO" id="GO:0003677">
    <property type="term" value="F:DNA binding"/>
    <property type="evidence" value="ECO:0007669"/>
    <property type="project" value="UniProtKB-KW"/>
</dbReference>
<sequence length="184" mass="19310">MDRTPPLAAIAAAIRRERNRLGISSAELARRAGIAKSTLSQLESGTGNPSVETLWAIAVVAGVPFSSLVEPETTGVRVIRAADRPAIGSDESPFTGSLLAACPPGARRDIHLITSETGDARNAAPHSPGTTEHMIVAEGRWTAGPAGEEVTLDPGDYVTFPADRPHGYRALTDTASAVLIMEYQ</sequence>
<dbReference type="PROSITE" id="PS50943">
    <property type="entry name" value="HTH_CROC1"/>
    <property type="match status" value="1"/>
</dbReference>